<proteinExistence type="predicted"/>
<dbReference type="InterPro" id="IPR042197">
    <property type="entry name" value="Apaf_helical"/>
</dbReference>
<feature type="region of interest" description="Disordered" evidence="2">
    <location>
        <begin position="188"/>
        <end position="210"/>
    </location>
</feature>
<organism evidence="3 4">
    <name type="scientific">Cladobotryum mycophilum</name>
    <dbReference type="NCBI Taxonomy" id="491253"/>
    <lineage>
        <taxon>Eukaryota</taxon>
        <taxon>Fungi</taxon>
        <taxon>Dikarya</taxon>
        <taxon>Ascomycota</taxon>
        <taxon>Pezizomycotina</taxon>
        <taxon>Sordariomycetes</taxon>
        <taxon>Hypocreomycetidae</taxon>
        <taxon>Hypocreales</taxon>
        <taxon>Hypocreaceae</taxon>
        <taxon>Cladobotryum</taxon>
    </lineage>
</organism>
<dbReference type="PANTHER" id="PTHR46082:SF6">
    <property type="entry name" value="AAA+ ATPASE DOMAIN-CONTAINING PROTEIN-RELATED"/>
    <property type="match status" value="1"/>
</dbReference>
<dbReference type="EMBL" id="JAVFKD010000012">
    <property type="protein sequence ID" value="KAK5992301.1"/>
    <property type="molecule type" value="Genomic_DNA"/>
</dbReference>
<dbReference type="Pfam" id="PF13374">
    <property type="entry name" value="TPR_10"/>
    <property type="match status" value="1"/>
</dbReference>
<keyword evidence="1" id="KW-0802">TPR repeat</keyword>
<dbReference type="Gene3D" id="1.25.40.10">
    <property type="entry name" value="Tetratricopeptide repeat domain"/>
    <property type="match status" value="2"/>
</dbReference>
<dbReference type="SMART" id="SM00028">
    <property type="entry name" value="TPR"/>
    <property type="match status" value="5"/>
</dbReference>
<reference evidence="3 4" key="1">
    <citation type="submission" date="2024-01" db="EMBL/GenBank/DDBJ databases">
        <title>Complete genome of Cladobotryum mycophilum ATHUM6906.</title>
        <authorList>
            <person name="Christinaki A.C."/>
            <person name="Myridakis A.I."/>
            <person name="Kouvelis V.N."/>
        </authorList>
    </citation>
    <scope>NUCLEOTIDE SEQUENCE [LARGE SCALE GENOMIC DNA]</scope>
    <source>
        <strain evidence="3 4">ATHUM6906</strain>
    </source>
</reference>
<evidence type="ECO:0000313" key="4">
    <source>
        <dbReference type="Proteomes" id="UP001338125"/>
    </source>
</evidence>
<evidence type="ECO:0000256" key="1">
    <source>
        <dbReference type="PROSITE-ProRule" id="PRU00339"/>
    </source>
</evidence>
<dbReference type="Gene3D" id="1.10.8.430">
    <property type="entry name" value="Helical domain of apoptotic protease-activating factors"/>
    <property type="match status" value="1"/>
</dbReference>
<dbReference type="PRINTS" id="PR00381">
    <property type="entry name" value="KINESINLIGHT"/>
</dbReference>
<dbReference type="InterPro" id="IPR053137">
    <property type="entry name" value="NLR-like"/>
</dbReference>
<accession>A0ABR0SKU1</accession>
<feature type="repeat" description="TPR" evidence="1">
    <location>
        <begin position="612"/>
        <end position="645"/>
    </location>
</feature>
<dbReference type="Gene3D" id="3.40.50.300">
    <property type="entry name" value="P-loop containing nucleotide triphosphate hydrolases"/>
    <property type="match status" value="1"/>
</dbReference>
<dbReference type="SUPFAM" id="SSF52540">
    <property type="entry name" value="P-loop containing nucleoside triphosphate hydrolases"/>
    <property type="match status" value="1"/>
</dbReference>
<sequence length="1153" mass="129514">MSGPSFEGPIEGRNVLVGNSASQGGTFNVNIYHADSKSGQENEEETFALTPDLSQVTEVAHFVARREELAQMHEILEHPQMRRTAILHGLGGMGKTQLTIAYIKRHYTDYSAVIWLNAKDETSLKQSFVPVAERIARQHPSSTYIKNAVESRDLDQSVQAVNRWLDEPRNNRWLIIYDNYDTPKLYGREDERESTSEAASTGAVNEEDPTEVETVASKAFDIRPFLPTSFHGAIIITTRSSAVKLGRLIHLQKLKDIKDSLEILTSTSHRQDAYHDDAATQLAQRLDGLPLALSTAGAYLEETAMSWGKYLKLYDESWLRLQRESPRLLSYENRAMYSTWNISYKHIKRENEAAAMVLKLWAYFDNEDLWYELLQRGESDTTSWLGELVQDELRFHQAMRVLCRYSLVEAGSRGYSIHGCIHSWIINALHTEVRVDMAQLAISCVALHLPNSSEPEYWLVQRRLLRHVDRCAKIMELGLEPQEGDEWILHDLGMLYEDQCRYSDAEAMYERALQGREKIYGAEHTSTLDTVNNLGLLYAHQGRLSDAEAMYERALRGYEEVYEAEHTSTLSTVNNLGNLYSDQGRLSDAEAMHERALRDKEKIYGPEHTSTIDTVNNLGNLYKNQGRLSDAEPMYERALRGYEKAWGPEHISTLGTAHNLGNLYKSQGRFSDAKAMYERALRGYEKALGSPMCDGKRPACSQCLCRALECGGYEYDLIFVSSNLSGPPPAKTKTKKATNRKRQRELPLISPPPEEAEPEIINQHGMAITRSPTWPQNDIISVVVQNFTPMMNKRSVFSGEGEAPRICGAWIELLPSLSSSPLPEKALSASVKALGICILARGHKGRAPMSEALAAHCKALSSLHKSLLHVGSADSNVLVAAIMCLIISELLLPALNSSSTAHADGLGHLMQLHGPEFYSSGSSHRLFVGSRPAMIIQAICMKHPSFLANDEWKTIPFQNEPPAPLQALLTEGIAFPSIFADMDALEAKLPHARSPETILDDLVDLLIHLKGWDTAYQDVLSKPQFRVVGPNGYHGLLWYSDITMANCMIHYWAFWVMCIVYIRKIRRLHPSLTKLPLLIEGEIPESDLLTDVGIQMSTWTLQSVAYLTQDEMKLFGATSLTLPVRVAYKFLGAYCLHDEAKLLWSEKIGEMGP</sequence>
<evidence type="ECO:0000313" key="3">
    <source>
        <dbReference type="EMBL" id="KAK5992301.1"/>
    </source>
</evidence>
<comment type="caution">
    <text evidence="3">The sequence shown here is derived from an EMBL/GenBank/DDBJ whole genome shotgun (WGS) entry which is preliminary data.</text>
</comment>
<keyword evidence="4" id="KW-1185">Reference proteome</keyword>
<dbReference type="SUPFAM" id="SSF48452">
    <property type="entry name" value="TPR-like"/>
    <property type="match status" value="2"/>
</dbReference>
<dbReference type="Proteomes" id="UP001338125">
    <property type="component" value="Unassembled WGS sequence"/>
</dbReference>
<gene>
    <name evidence="3" type="ORF">PT974_05702</name>
</gene>
<evidence type="ECO:0000256" key="2">
    <source>
        <dbReference type="SAM" id="MobiDB-lite"/>
    </source>
</evidence>
<dbReference type="Pfam" id="PF13424">
    <property type="entry name" value="TPR_12"/>
    <property type="match status" value="2"/>
</dbReference>
<name>A0ABR0SKU1_9HYPO</name>
<dbReference type="PANTHER" id="PTHR46082">
    <property type="entry name" value="ATP/GTP-BINDING PROTEIN-RELATED"/>
    <property type="match status" value="1"/>
</dbReference>
<dbReference type="InterPro" id="IPR011990">
    <property type="entry name" value="TPR-like_helical_dom_sf"/>
</dbReference>
<protein>
    <submittedName>
        <fullName evidence="3">Kinesin light chain 1</fullName>
    </submittedName>
</protein>
<dbReference type="InterPro" id="IPR027417">
    <property type="entry name" value="P-loop_NTPase"/>
</dbReference>
<dbReference type="InterPro" id="IPR019734">
    <property type="entry name" value="TPR_rpt"/>
</dbReference>
<dbReference type="PROSITE" id="PS50005">
    <property type="entry name" value="TPR"/>
    <property type="match status" value="1"/>
</dbReference>